<name>A0A2Z3N5E3_GEOTH</name>
<proteinExistence type="predicted"/>
<evidence type="ECO:0000256" key="1">
    <source>
        <dbReference type="SAM" id="MobiDB-lite"/>
    </source>
</evidence>
<gene>
    <name evidence="2" type="ORF">C1N76_05960</name>
</gene>
<dbReference type="AlphaFoldDB" id="A0A2Z3N5E3"/>
<sequence length="80" mass="8692">MFFTRRGACTPRGKVIWQKRARRWNWTKKSAGERVAATGKCSSPAGISDPEGEGYLTPSGGEPELDNAKSAGERLLPTVI</sequence>
<evidence type="ECO:0000313" key="3">
    <source>
        <dbReference type="Proteomes" id="UP000246996"/>
    </source>
</evidence>
<dbReference type="EMBL" id="CP027303">
    <property type="protein sequence ID" value="AWO74137.1"/>
    <property type="molecule type" value="Genomic_DNA"/>
</dbReference>
<feature type="region of interest" description="Disordered" evidence="1">
    <location>
        <begin position="35"/>
        <end position="80"/>
    </location>
</feature>
<reference evidence="3" key="1">
    <citation type="submission" date="2018-02" db="EMBL/GenBank/DDBJ databases">
        <title>The complete genome of bacterial strain SGAirxxxx.</title>
        <authorList>
            <person name="Schuster S.C."/>
        </authorList>
    </citation>
    <scope>NUCLEOTIDE SEQUENCE [LARGE SCALE GENOMIC DNA]</scope>
    <source>
        <strain evidence="3">SGAir0734</strain>
    </source>
</reference>
<accession>A0A2Z3N5E3</accession>
<dbReference type="Proteomes" id="UP000246996">
    <property type="component" value="Chromosome"/>
</dbReference>
<evidence type="ECO:0000313" key="2">
    <source>
        <dbReference type="EMBL" id="AWO74137.1"/>
    </source>
</evidence>
<organism evidence="2 3">
    <name type="scientific">Geobacillus thermoleovorans</name>
    <name type="common">Bacillus thermoleovorans</name>
    <dbReference type="NCBI Taxonomy" id="33941"/>
    <lineage>
        <taxon>Bacteria</taxon>
        <taxon>Bacillati</taxon>
        <taxon>Bacillota</taxon>
        <taxon>Bacilli</taxon>
        <taxon>Bacillales</taxon>
        <taxon>Anoxybacillaceae</taxon>
        <taxon>Geobacillus</taxon>
        <taxon>Geobacillus thermoleovorans group</taxon>
    </lineage>
</organism>
<protein>
    <submittedName>
        <fullName evidence="2">Uncharacterized protein</fullName>
    </submittedName>
</protein>